<dbReference type="InterPro" id="IPR019812">
    <property type="entry name" value="Hydgase_assmbl_chp_CS"/>
</dbReference>
<evidence type="ECO:0000313" key="3">
    <source>
        <dbReference type="Proteomes" id="UP000195569"/>
    </source>
</evidence>
<comment type="caution">
    <text evidence="2">The sequence shown here is derived from an EMBL/GenBank/DDBJ whole genome shotgun (WGS) entry which is preliminary data.</text>
</comment>
<sequence>MCVGIPARVRRANGLRAQCESRNGPCMVDLSLTGPLAPNTWVLTFLGVAREVIDEARARDIESALASLDAIAHGESGLDAYFADLVDREPELPTHLRENITQ</sequence>
<proteinExistence type="inferred from homology"/>
<gene>
    <name evidence="2" type="primary">hupF</name>
    <name evidence="2" type="ORF">BN2476_2130024</name>
</gene>
<evidence type="ECO:0000256" key="1">
    <source>
        <dbReference type="ARBA" id="ARBA00006018"/>
    </source>
</evidence>
<dbReference type="AlphaFoldDB" id="A0A1N7SXI7"/>
<dbReference type="RefSeq" id="WP_087740468.1">
    <property type="nucleotide sequence ID" value="NZ_CYGY02000213.1"/>
</dbReference>
<dbReference type="SUPFAM" id="SSF159127">
    <property type="entry name" value="HupF/HypC-like"/>
    <property type="match status" value="1"/>
</dbReference>
<organism evidence="2 3">
    <name type="scientific">Paraburkholderia piptadeniae</name>
    <dbReference type="NCBI Taxonomy" id="1701573"/>
    <lineage>
        <taxon>Bacteria</taxon>
        <taxon>Pseudomonadati</taxon>
        <taxon>Pseudomonadota</taxon>
        <taxon>Betaproteobacteria</taxon>
        <taxon>Burkholderiales</taxon>
        <taxon>Burkholderiaceae</taxon>
        <taxon>Paraburkholderia</taxon>
    </lineage>
</organism>
<keyword evidence="3" id="KW-1185">Reference proteome</keyword>
<dbReference type="Gene3D" id="2.30.30.140">
    <property type="match status" value="1"/>
</dbReference>
<evidence type="ECO:0000313" key="2">
    <source>
        <dbReference type="EMBL" id="SIT52204.1"/>
    </source>
</evidence>
<dbReference type="PRINTS" id="PR00445">
    <property type="entry name" value="HUPFHYPC"/>
</dbReference>
<dbReference type="Proteomes" id="UP000195569">
    <property type="component" value="Unassembled WGS sequence"/>
</dbReference>
<dbReference type="OrthoDB" id="9806017at2"/>
<dbReference type="Pfam" id="PF01455">
    <property type="entry name" value="HupF_HypC"/>
    <property type="match status" value="1"/>
</dbReference>
<dbReference type="PROSITE" id="PS01097">
    <property type="entry name" value="HUPF_HYPC"/>
    <property type="match status" value="1"/>
</dbReference>
<dbReference type="NCBIfam" id="TIGR00074">
    <property type="entry name" value="hypC_hupF"/>
    <property type="match status" value="1"/>
</dbReference>
<reference evidence="2" key="1">
    <citation type="submission" date="2016-12" db="EMBL/GenBank/DDBJ databases">
        <authorList>
            <person name="Moulin L."/>
        </authorList>
    </citation>
    <scope>NUCLEOTIDE SEQUENCE [LARGE SCALE GENOMIC DNA]</scope>
    <source>
        <strain evidence="2">STM 7183</strain>
    </source>
</reference>
<dbReference type="InterPro" id="IPR001109">
    <property type="entry name" value="Hydrogenase_HupF/HypC"/>
</dbReference>
<comment type="similarity">
    <text evidence="1">Belongs to the HupF/HypC family.</text>
</comment>
<dbReference type="EMBL" id="CYGY02000213">
    <property type="protein sequence ID" value="SIT52204.1"/>
    <property type="molecule type" value="Genomic_DNA"/>
</dbReference>
<accession>A0A1N7SXI7</accession>
<protein>
    <submittedName>
        <fullName evidence="2">Hydrogenase expression/formation protein HupF</fullName>
    </submittedName>
</protein>
<name>A0A1N7SXI7_9BURK</name>